<evidence type="ECO:0000256" key="1">
    <source>
        <dbReference type="SAM" id="SignalP"/>
    </source>
</evidence>
<sequence>MAVPLILLSCVSLAAASIATDESTYRNDECRQLLRECEGAQCLLLLINNPECADGQRLYKNKRATRSKIRQILVDSYLNRMG</sequence>
<protein>
    <submittedName>
        <fullName evidence="4">Conopeptide</fullName>
    </submittedName>
</protein>
<dbReference type="EMBL" id="UZAH01026218">
    <property type="protein sequence ID" value="VDO77261.1"/>
    <property type="molecule type" value="Genomic_DNA"/>
</dbReference>
<evidence type="ECO:0000313" key="4">
    <source>
        <dbReference type="WBParaSite" id="HPBE_0000866101-mRNA-1"/>
    </source>
</evidence>
<name>A0A183FMM6_HELPZ</name>
<keyword evidence="1" id="KW-0732">Signal</keyword>
<dbReference type="OrthoDB" id="5858832at2759"/>
<dbReference type="Proteomes" id="UP000050761">
    <property type="component" value="Unassembled WGS sequence"/>
</dbReference>
<feature type="signal peptide" evidence="1">
    <location>
        <begin position="1"/>
        <end position="16"/>
    </location>
</feature>
<evidence type="ECO:0000313" key="3">
    <source>
        <dbReference type="Proteomes" id="UP000050761"/>
    </source>
</evidence>
<feature type="chain" id="PRO_5044551518" evidence="1">
    <location>
        <begin position="17"/>
        <end position="82"/>
    </location>
</feature>
<proteinExistence type="predicted"/>
<reference evidence="4" key="2">
    <citation type="submission" date="2019-09" db="UniProtKB">
        <authorList>
            <consortium name="WormBaseParasite"/>
        </authorList>
    </citation>
    <scope>IDENTIFICATION</scope>
</reference>
<dbReference type="AlphaFoldDB" id="A0A183FMM6"/>
<dbReference type="WBParaSite" id="HPBE_0000866101-mRNA-1">
    <property type="protein sequence ID" value="HPBE_0000866101-mRNA-1"/>
    <property type="gene ID" value="HPBE_0000866101"/>
</dbReference>
<reference evidence="2 3" key="1">
    <citation type="submission" date="2018-11" db="EMBL/GenBank/DDBJ databases">
        <authorList>
            <consortium name="Pathogen Informatics"/>
        </authorList>
    </citation>
    <scope>NUCLEOTIDE SEQUENCE [LARGE SCALE GENOMIC DNA]</scope>
</reference>
<accession>A0A183FMM6</accession>
<gene>
    <name evidence="2" type="ORF">HPBE_LOCUS8662</name>
</gene>
<evidence type="ECO:0000313" key="2">
    <source>
        <dbReference type="EMBL" id="VDO77261.1"/>
    </source>
</evidence>
<keyword evidence="3" id="KW-1185">Reference proteome</keyword>
<accession>A0A3P7XS31</accession>
<organism evidence="3 4">
    <name type="scientific">Heligmosomoides polygyrus</name>
    <name type="common">Parasitic roundworm</name>
    <dbReference type="NCBI Taxonomy" id="6339"/>
    <lineage>
        <taxon>Eukaryota</taxon>
        <taxon>Metazoa</taxon>
        <taxon>Ecdysozoa</taxon>
        <taxon>Nematoda</taxon>
        <taxon>Chromadorea</taxon>
        <taxon>Rhabditida</taxon>
        <taxon>Rhabditina</taxon>
        <taxon>Rhabditomorpha</taxon>
        <taxon>Strongyloidea</taxon>
        <taxon>Heligmosomidae</taxon>
        <taxon>Heligmosomoides</taxon>
    </lineage>
</organism>